<evidence type="ECO:0000313" key="2">
    <source>
        <dbReference type="EMBL" id="KAF1937071.1"/>
    </source>
</evidence>
<evidence type="ECO:0000313" key="3">
    <source>
        <dbReference type="Proteomes" id="UP000800038"/>
    </source>
</evidence>
<evidence type="ECO:0000256" key="1">
    <source>
        <dbReference type="SAM" id="Phobius"/>
    </source>
</evidence>
<proteinExistence type="predicted"/>
<dbReference type="EMBL" id="ML976155">
    <property type="protein sequence ID" value="KAF1937071.1"/>
    <property type="molecule type" value="Genomic_DNA"/>
</dbReference>
<dbReference type="OrthoDB" id="5242705at2759"/>
<reference evidence="2" key="1">
    <citation type="journal article" date="2020" name="Stud. Mycol.">
        <title>101 Dothideomycetes genomes: a test case for predicting lifestyles and emergence of pathogens.</title>
        <authorList>
            <person name="Haridas S."/>
            <person name="Albert R."/>
            <person name="Binder M."/>
            <person name="Bloem J."/>
            <person name="Labutti K."/>
            <person name="Salamov A."/>
            <person name="Andreopoulos B."/>
            <person name="Baker S."/>
            <person name="Barry K."/>
            <person name="Bills G."/>
            <person name="Bluhm B."/>
            <person name="Cannon C."/>
            <person name="Castanera R."/>
            <person name="Culley D."/>
            <person name="Daum C."/>
            <person name="Ezra D."/>
            <person name="Gonzalez J."/>
            <person name="Henrissat B."/>
            <person name="Kuo A."/>
            <person name="Liang C."/>
            <person name="Lipzen A."/>
            <person name="Lutzoni F."/>
            <person name="Magnuson J."/>
            <person name="Mondo S."/>
            <person name="Nolan M."/>
            <person name="Ohm R."/>
            <person name="Pangilinan J."/>
            <person name="Park H.-J."/>
            <person name="Ramirez L."/>
            <person name="Alfaro M."/>
            <person name="Sun H."/>
            <person name="Tritt A."/>
            <person name="Yoshinaga Y."/>
            <person name="Zwiers L.-H."/>
            <person name="Turgeon B."/>
            <person name="Goodwin S."/>
            <person name="Spatafora J."/>
            <person name="Crous P."/>
            <person name="Grigoriev I."/>
        </authorList>
    </citation>
    <scope>NUCLEOTIDE SEQUENCE</scope>
    <source>
        <strain evidence="2">CBS 161.51</strain>
    </source>
</reference>
<dbReference type="PANTHER" id="PTHR35394">
    <property type="entry name" value="DUF3176 DOMAIN-CONTAINING PROTEIN"/>
    <property type="match status" value="1"/>
</dbReference>
<sequence length="335" mass="37733">MIKGILSGILDDATNLSDVYQTLAIYASIDDVSSSGIIANSSEDAPIFSITGESWQPPSQLLTVPDTFWITSPFKDPGELENDKMRSIADIFVGYYPPCNDQSQTRLDWRGELNNASNWKAFKGSLTLCLQTLDSSFNSTMRTTITCLSDRHGDDDFCVGGADLLEWSAQVSRSLNGSASIYFEYDNYFTGQWVPKILTDIIGETPAYCLPDAETGVGLGLEGFMRRINNIAVYMTNTLRTELKETFIDVTYYWMFLPTAIYLVITIFLFSTIFTSRKTETPLWKSSPLVLLRAMNRSNSMQKLGQVEDDAKNTRVLLQHMGDHWHPRDVSQSRY</sequence>
<dbReference type="PANTHER" id="PTHR35394:SF5">
    <property type="entry name" value="DUF3176 DOMAIN-CONTAINING PROTEIN"/>
    <property type="match status" value="1"/>
</dbReference>
<keyword evidence="1" id="KW-0812">Transmembrane</keyword>
<keyword evidence="1" id="KW-0472">Membrane</keyword>
<feature type="transmembrane region" description="Helical" evidence="1">
    <location>
        <begin position="252"/>
        <end position="275"/>
    </location>
</feature>
<name>A0A6A5S8R1_9PLEO</name>
<gene>
    <name evidence="2" type="ORF">EJ02DRAFT_477847</name>
</gene>
<accession>A0A6A5S8R1</accession>
<dbReference type="AlphaFoldDB" id="A0A6A5S8R1"/>
<keyword evidence="1" id="KW-1133">Transmembrane helix</keyword>
<organism evidence="2 3">
    <name type="scientific">Clathrospora elynae</name>
    <dbReference type="NCBI Taxonomy" id="706981"/>
    <lineage>
        <taxon>Eukaryota</taxon>
        <taxon>Fungi</taxon>
        <taxon>Dikarya</taxon>
        <taxon>Ascomycota</taxon>
        <taxon>Pezizomycotina</taxon>
        <taxon>Dothideomycetes</taxon>
        <taxon>Pleosporomycetidae</taxon>
        <taxon>Pleosporales</taxon>
        <taxon>Diademaceae</taxon>
        <taxon>Clathrospora</taxon>
    </lineage>
</organism>
<dbReference type="Proteomes" id="UP000800038">
    <property type="component" value="Unassembled WGS sequence"/>
</dbReference>
<protein>
    <submittedName>
        <fullName evidence="2">Uncharacterized protein</fullName>
    </submittedName>
</protein>
<keyword evidence="3" id="KW-1185">Reference proteome</keyword>